<evidence type="ECO:0000313" key="2">
    <source>
        <dbReference type="Proteomes" id="UP001596152"/>
    </source>
</evidence>
<evidence type="ECO:0000313" key="1">
    <source>
        <dbReference type="EMBL" id="MFC5345979.1"/>
    </source>
</evidence>
<accession>A0ABW0FWT1</accession>
<dbReference type="RefSeq" id="WP_374037005.1">
    <property type="nucleotide sequence ID" value="NZ_CP169082.1"/>
</dbReference>
<gene>
    <name evidence="1" type="ORF">ACFPIE_18850</name>
</gene>
<proteinExistence type="predicted"/>
<comment type="caution">
    <text evidence="1">The sequence shown here is derived from an EMBL/GenBank/DDBJ whole genome shotgun (WGS) entry which is preliminary data.</text>
</comment>
<dbReference type="NCBIfam" id="TIGR01643">
    <property type="entry name" value="YD_repeat_2x"/>
    <property type="match status" value="1"/>
</dbReference>
<dbReference type="InterPro" id="IPR006530">
    <property type="entry name" value="YD"/>
</dbReference>
<organism evidence="1 2">
    <name type="scientific">Brevundimonas staleyi</name>
    <dbReference type="NCBI Taxonomy" id="74326"/>
    <lineage>
        <taxon>Bacteria</taxon>
        <taxon>Pseudomonadati</taxon>
        <taxon>Pseudomonadota</taxon>
        <taxon>Alphaproteobacteria</taxon>
        <taxon>Caulobacterales</taxon>
        <taxon>Caulobacteraceae</taxon>
        <taxon>Brevundimonas</taxon>
    </lineage>
</organism>
<evidence type="ECO:0008006" key="3">
    <source>
        <dbReference type="Google" id="ProtNLM"/>
    </source>
</evidence>
<reference evidence="2" key="1">
    <citation type="journal article" date="2019" name="Int. J. Syst. Evol. Microbiol.">
        <title>The Global Catalogue of Microorganisms (GCM) 10K type strain sequencing project: providing services to taxonomists for standard genome sequencing and annotation.</title>
        <authorList>
            <consortium name="The Broad Institute Genomics Platform"/>
            <consortium name="The Broad Institute Genome Sequencing Center for Infectious Disease"/>
            <person name="Wu L."/>
            <person name="Ma J."/>
        </authorList>
    </citation>
    <scope>NUCLEOTIDE SEQUENCE [LARGE SCALE GENOMIC DNA]</scope>
    <source>
        <strain evidence="2">JCM 12125</strain>
    </source>
</reference>
<name>A0ABW0FWT1_9CAUL</name>
<protein>
    <recommendedName>
        <fullName evidence="3">RHS repeat protein</fullName>
    </recommendedName>
</protein>
<dbReference type="Proteomes" id="UP001596152">
    <property type="component" value="Unassembled WGS sequence"/>
</dbReference>
<keyword evidence="2" id="KW-1185">Reference proteome</keyword>
<dbReference type="Gene3D" id="2.180.10.10">
    <property type="entry name" value="RHS repeat-associated core"/>
    <property type="match status" value="1"/>
</dbReference>
<dbReference type="EMBL" id="JBHSLF010000054">
    <property type="protein sequence ID" value="MFC5345979.1"/>
    <property type="molecule type" value="Genomic_DNA"/>
</dbReference>
<sequence length="242" mass="26200">MARTTTSYTTPGSFTPLQKRHTLYDDFLRPLRISDQTAVNATLALRQMTYDASGRVRCAATRMNPSQFGALPASACDASTQGDFGPDRITRYGYDGANRLISTTTGIGRPVSEQIVESLTYTLSGQIETLTDGNGNLSTLEYDGFDRLSSLRYPNASGGGSSTTDRENYSYDNNGNATGFTSRAGQTFTTTYDALNRPIALSGTTTTPAYTYTYDQLGRQLTASKPGDVTPVSHPAITRVLW</sequence>